<dbReference type="InterPro" id="IPR008847">
    <property type="entry name" value="Suf"/>
</dbReference>
<evidence type="ECO:0000256" key="5">
    <source>
        <dbReference type="ARBA" id="ARBA00023187"/>
    </source>
</evidence>
<dbReference type="AlphaFoldDB" id="A0A445GC70"/>
<dbReference type="PROSITE" id="PS50102">
    <property type="entry name" value="RRM"/>
    <property type="match status" value="1"/>
</dbReference>
<dbReference type="InterPro" id="IPR012677">
    <property type="entry name" value="Nucleotide-bd_a/b_plait_sf"/>
</dbReference>
<dbReference type="SMR" id="A0A445GC70"/>
<name>A0A445GC70_GLYSO</name>
<keyword evidence="6" id="KW-0539">Nucleus</keyword>
<feature type="compositionally biased region" description="Acidic residues" evidence="8">
    <location>
        <begin position="46"/>
        <end position="56"/>
    </location>
</feature>
<feature type="compositionally biased region" description="Basic and acidic residues" evidence="8">
    <location>
        <begin position="10"/>
        <end position="28"/>
    </location>
</feature>
<dbReference type="Pfam" id="PF05391">
    <property type="entry name" value="Lsm_interact"/>
    <property type="match status" value="1"/>
</dbReference>
<accession>A0A445GC70</accession>
<evidence type="ECO:0000256" key="2">
    <source>
        <dbReference type="ARBA" id="ARBA00022664"/>
    </source>
</evidence>
<dbReference type="GO" id="GO:0006397">
    <property type="term" value="P:mRNA processing"/>
    <property type="evidence" value="ECO:0007669"/>
    <property type="project" value="UniProtKB-KW"/>
</dbReference>
<keyword evidence="11" id="KW-1185">Reference proteome</keyword>
<gene>
    <name evidence="10" type="ORF">D0Y65_042260</name>
</gene>
<dbReference type="Pfam" id="PF05843">
    <property type="entry name" value="Suf"/>
    <property type="match status" value="1"/>
</dbReference>
<feature type="compositionally biased region" description="Basic and acidic residues" evidence="8">
    <location>
        <begin position="579"/>
        <end position="588"/>
    </location>
</feature>
<dbReference type="InterPro" id="IPR035979">
    <property type="entry name" value="RBD_domain_sf"/>
</dbReference>
<dbReference type="Proteomes" id="UP000289340">
    <property type="component" value="Chromosome 16"/>
</dbReference>
<dbReference type="Gene3D" id="1.25.40.10">
    <property type="entry name" value="Tetratricopeptide repeat domain"/>
    <property type="match status" value="2"/>
</dbReference>
<feature type="region of interest" description="Disordered" evidence="8">
    <location>
        <begin position="1"/>
        <end position="57"/>
    </location>
</feature>
<comment type="caution">
    <text evidence="10">The sequence shown here is derived from an EMBL/GenBank/DDBJ whole genome shotgun (WGS) entry which is preliminary data.</text>
</comment>
<dbReference type="GO" id="GO:0008380">
    <property type="term" value="P:RNA splicing"/>
    <property type="evidence" value="ECO:0007669"/>
    <property type="project" value="UniProtKB-KW"/>
</dbReference>
<dbReference type="InterPro" id="IPR000504">
    <property type="entry name" value="RRM_dom"/>
</dbReference>
<protein>
    <submittedName>
        <fullName evidence="10">Squamous cell carcinoma antigen recognized by T-cells 3</fullName>
    </submittedName>
</protein>
<feature type="region of interest" description="Disordered" evidence="8">
    <location>
        <begin position="577"/>
        <end position="628"/>
    </location>
</feature>
<dbReference type="SUPFAM" id="SSF48452">
    <property type="entry name" value="TPR-like"/>
    <property type="match status" value="1"/>
</dbReference>
<dbReference type="InterPro" id="IPR011990">
    <property type="entry name" value="TPR-like_helical_dom_sf"/>
</dbReference>
<evidence type="ECO:0000256" key="4">
    <source>
        <dbReference type="ARBA" id="ARBA00022884"/>
    </source>
</evidence>
<dbReference type="EMBL" id="QZWG01000016">
    <property type="protein sequence ID" value="RZB58846.1"/>
    <property type="molecule type" value="Genomic_DNA"/>
</dbReference>
<feature type="region of interest" description="Disordered" evidence="8">
    <location>
        <begin position="826"/>
        <end position="847"/>
    </location>
</feature>
<dbReference type="SMART" id="SM00360">
    <property type="entry name" value="RRM"/>
    <property type="match status" value="1"/>
</dbReference>
<keyword evidence="2" id="KW-0507">mRNA processing</keyword>
<proteinExistence type="predicted"/>
<feature type="compositionally biased region" description="Basic and acidic residues" evidence="8">
    <location>
        <begin position="607"/>
        <end position="626"/>
    </location>
</feature>
<dbReference type="Pfam" id="PF00076">
    <property type="entry name" value="RRM_1"/>
    <property type="match status" value="1"/>
</dbReference>
<keyword evidence="5" id="KW-0508">mRNA splicing</keyword>
<dbReference type="Gramene" id="XM_028349740.1">
    <property type="protein sequence ID" value="XP_028205541.1"/>
    <property type="gene ID" value="LOC114389136"/>
</dbReference>
<dbReference type="CDD" id="cd00590">
    <property type="entry name" value="RRM_SF"/>
    <property type="match status" value="1"/>
</dbReference>
<evidence type="ECO:0000313" key="11">
    <source>
        <dbReference type="Proteomes" id="UP000289340"/>
    </source>
</evidence>
<dbReference type="SMART" id="SM00386">
    <property type="entry name" value="HAT"/>
    <property type="match status" value="7"/>
</dbReference>
<feature type="compositionally biased region" description="Basic and acidic residues" evidence="8">
    <location>
        <begin position="775"/>
        <end position="792"/>
    </location>
</feature>
<reference evidence="10 11" key="1">
    <citation type="submission" date="2018-09" db="EMBL/GenBank/DDBJ databases">
        <title>A high-quality reference genome of wild soybean provides a powerful tool to mine soybean genomes.</title>
        <authorList>
            <person name="Xie M."/>
            <person name="Chung C.Y.L."/>
            <person name="Li M.-W."/>
            <person name="Wong F.-L."/>
            <person name="Chan T.-F."/>
            <person name="Lam H.-M."/>
        </authorList>
    </citation>
    <scope>NUCLEOTIDE SEQUENCE [LARGE SCALE GENOMIC DNA]</scope>
    <source>
        <strain evidence="11">cv. W05</strain>
        <tissue evidence="10">Hypocotyl of etiolated seedlings</tissue>
    </source>
</reference>
<dbReference type="GO" id="GO:0005634">
    <property type="term" value="C:nucleus"/>
    <property type="evidence" value="ECO:0007669"/>
    <property type="project" value="UniProtKB-SubCell"/>
</dbReference>
<evidence type="ECO:0000256" key="3">
    <source>
        <dbReference type="ARBA" id="ARBA00022737"/>
    </source>
</evidence>
<dbReference type="PANTHER" id="PTHR17204:SF25">
    <property type="entry name" value="RRM DOMAIN-CONTAINING PROTEIN"/>
    <property type="match status" value="1"/>
</dbReference>
<evidence type="ECO:0000256" key="1">
    <source>
        <dbReference type="ARBA" id="ARBA00004123"/>
    </source>
</evidence>
<dbReference type="SUPFAM" id="SSF54928">
    <property type="entry name" value="RNA-binding domain, RBD"/>
    <property type="match status" value="1"/>
</dbReference>
<feature type="domain" description="RRM" evidence="9">
    <location>
        <begin position="669"/>
        <end position="746"/>
    </location>
</feature>
<evidence type="ECO:0000313" key="10">
    <source>
        <dbReference type="EMBL" id="RZB58846.1"/>
    </source>
</evidence>
<evidence type="ECO:0000256" key="8">
    <source>
        <dbReference type="SAM" id="MobiDB-lite"/>
    </source>
</evidence>
<dbReference type="Gene3D" id="3.30.70.330">
    <property type="match status" value="1"/>
</dbReference>
<comment type="subcellular location">
    <subcellularLocation>
        <location evidence="1">Nucleus</location>
    </subcellularLocation>
</comment>
<evidence type="ECO:0000256" key="6">
    <source>
        <dbReference type="ARBA" id="ARBA00023242"/>
    </source>
</evidence>
<evidence type="ECO:0000259" key="9">
    <source>
        <dbReference type="PROSITE" id="PS50102"/>
    </source>
</evidence>
<dbReference type="GO" id="GO:0003723">
    <property type="term" value="F:RNA binding"/>
    <property type="evidence" value="ECO:0007669"/>
    <property type="project" value="UniProtKB-UniRule"/>
</dbReference>
<keyword evidence="3" id="KW-0677">Repeat</keyword>
<dbReference type="InterPro" id="IPR003107">
    <property type="entry name" value="HAT"/>
</dbReference>
<dbReference type="PANTHER" id="PTHR17204">
    <property type="entry name" value="PRE-MRNA PROCESSING PROTEIN PRP39-RELATED"/>
    <property type="match status" value="1"/>
</dbReference>
<sequence length="847" mass="97513">MEQNLMLAAEAEREKSKAMSDSDERMKETLALTAEAERDRDNSMSDFDDSDSEDEAQQNLQLESLQTELVTNPSNYDAHLQYITLLRRMGDVDKLSRAREAMSELFPLSPAIWRQWIKDELSLNTATRPEAFSRILKLYERGVFDYLSVSLWCDYINFVQEFDPMVRQCSPTGISKARDLFESALTAAGLHVAEGSKIWEAYRKYEQAILLTFDDIDAQAKEKQVQSIRSLFHRQLSVPLAGMSSTITAYKTWEVEQGSLQDVESIDLVDIYPHVAASYQKALDMYNARFHLEEQILSPNVSDSERLQHYMNYLKFEQSSGTPARIQVLYERAITDFPITPDLWLDYTCNLDNTLKVGNIVNNVYSRATKNCPWVGELWVRCMLSLERGHASEKDLSEIFEKSLQCTFSTLDEYLDLFLTRVDGLRRRMASSNEEDLEYKIIRETFQRASDYLSPYLKNTEGLLHLHAYWARLETKLGKDITAARGVWENCLKICGSMLESWTGYIAMEVELGHINEARSIYKRCYSKRFSGTGSEDICQSWLRFEREFGKLEDFDHALHKVTPRLEELKLFRIQQESKTAEESEKNPKRNAREKRKLGSDITEEQYPTKRFRDVGNPKKAPEENKYQLQNTSQVTKVEGANWKNTKIDDNPSEQQFNHEKNRAYSDQCTVFISNLHPTANYEHIRNFFGDDGGIVAIRILHDKFTGKSRGLAYVDFLDEEHLAAAIAKNRQKLIGKKLSIARSDPKRGGKESSNPKTWTEHARATNHSSQKGFVSKETDDTHKGDVKDAKFSSRKPGNDNIQLKGKNTFAVPRNVKPLGFTANKLKAEEGDEKPKSNEEFRKMFIR</sequence>
<dbReference type="InterPro" id="IPR008669">
    <property type="entry name" value="LSM_interact"/>
</dbReference>
<keyword evidence="4 7" id="KW-0694">RNA-binding</keyword>
<evidence type="ECO:0000256" key="7">
    <source>
        <dbReference type="PROSITE-ProRule" id="PRU00176"/>
    </source>
</evidence>
<feature type="region of interest" description="Disordered" evidence="8">
    <location>
        <begin position="740"/>
        <end position="811"/>
    </location>
</feature>
<organism evidence="10 11">
    <name type="scientific">Glycine soja</name>
    <name type="common">Wild soybean</name>
    <dbReference type="NCBI Taxonomy" id="3848"/>
    <lineage>
        <taxon>Eukaryota</taxon>
        <taxon>Viridiplantae</taxon>
        <taxon>Streptophyta</taxon>
        <taxon>Embryophyta</taxon>
        <taxon>Tracheophyta</taxon>
        <taxon>Spermatophyta</taxon>
        <taxon>Magnoliopsida</taxon>
        <taxon>eudicotyledons</taxon>
        <taxon>Gunneridae</taxon>
        <taxon>Pentapetalae</taxon>
        <taxon>rosids</taxon>
        <taxon>fabids</taxon>
        <taxon>Fabales</taxon>
        <taxon>Fabaceae</taxon>
        <taxon>Papilionoideae</taxon>
        <taxon>50 kb inversion clade</taxon>
        <taxon>NPAAA clade</taxon>
        <taxon>indigoferoid/millettioid clade</taxon>
        <taxon>Phaseoleae</taxon>
        <taxon>Glycine</taxon>
        <taxon>Glycine subgen. Soja</taxon>
    </lineage>
</organism>